<dbReference type="Proteomes" id="UP001589607">
    <property type="component" value="Unassembled WGS sequence"/>
</dbReference>
<gene>
    <name evidence="1" type="ORF">ACFFVF_18230</name>
</gene>
<evidence type="ECO:0000313" key="2">
    <source>
        <dbReference type="Proteomes" id="UP001589607"/>
    </source>
</evidence>
<name>A0ABV5GSU3_9FLAO</name>
<reference evidence="1 2" key="1">
    <citation type="submission" date="2024-09" db="EMBL/GenBank/DDBJ databases">
        <authorList>
            <person name="Sun Q."/>
            <person name="Mori K."/>
        </authorList>
    </citation>
    <scope>NUCLEOTIDE SEQUENCE [LARGE SCALE GENOMIC DNA]</scope>
    <source>
        <strain evidence="1 2">CECT 7955</strain>
    </source>
</reference>
<evidence type="ECO:0008006" key="3">
    <source>
        <dbReference type="Google" id="ProtNLM"/>
    </source>
</evidence>
<sequence>MKTTFLLLIITALFGHCEDNLEYHNGRKLVVEGKIVDKNNIGIPNTEIKVAFDKQTRYGYDYTEPGLGYTDGNGNFKLYTTSANNEDQIIIIVNEGKMFDYQQKKLLNIKDADFSDYKFNIGTTMLYPIDELVSLKVIFQRSSGSNDIILENVSFMGESSFYENYINPIENYSYSEIFRYDGIFKNQNVNIQYDLRNTFTNTSTTETRNISIEDLYKEEIIIY</sequence>
<organism evidence="1 2">
    <name type="scientific">Flavobacterium jumunjinense</name>
    <dbReference type="NCBI Taxonomy" id="998845"/>
    <lineage>
        <taxon>Bacteria</taxon>
        <taxon>Pseudomonadati</taxon>
        <taxon>Bacteroidota</taxon>
        <taxon>Flavobacteriia</taxon>
        <taxon>Flavobacteriales</taxon>
        <taxon>Flavobacteriaceae</taxon>
        <taxon>Flavobacterium</taxon>
    </lineage>
</organism>
<accession>A0ABV5GSU3</accession>
<dbReference type="RefSeq" id="WP_236456404.1">
    <property type="nucleotide sequence ID" value="NZ_CBCSGE010000014.1"/>
</dbReference>
<dbReference type="EMBL" id="JBHMEY010000089">
    <property type="protein sequence ID" value="MFB9098447.1"/>
    <property type="molecule type" value="Genomic_DNA"/>
</dbReference>
<protein>
    <recommendedName>
        <fullName evidence="3">Carboxypeptidase regulatory-like domain-containing protein</fullName>
    </recommendedName>
</protein>
<evidence type="ECO:0000313" key="1">
    <source>
        <dbReference type="EMBL" id="MFB9098447.1"/>
    </source>
</evidence>
<proteinExistence type="predicted"/>
<comment type="caution">
    <text evidence="1">The sequence shown here is derived from an EMBL/GenBank/DDBJ whole genome shotgun (WGS) entry which is preliminary data.</text>
</comment>
<keyword evidence="2" id="KW-1185">Reference proteome</keyword>